<reference evidence="1 2" key="1">
    <citation type="submission" date="2018-05" db="EMBL/GenBank/DDBJ databases">
        <title>Complete Genome Sequence of Methylobacterium sp. 17Sr1-28.</title>
        <authorList>
            <person name="Srinivasan S."/>
        </authorList>
    </citation>
    <scope>NUCLEOTIDE SEQUENCE [LARGE SCALE GENOMIC DNA]</scope>
    <source>
        <strain evidence="1 2">17Sr1-28</strain>
    </source>
</reference>
<gene>
    <name evidence="1" type="ORF">DK419_03995</name>
</gene>
<proteinExistence type="predicted"/>
<keyword evidence="2" id="KW-1185">Reference proteome</keyword>
<dbReference type="EMBL" id="CP029553">
    <property type="protein sequence ID" value="AWN45587.1"/>
    <property type="molecule type" value="Genomic_DNA"/>
</dbReference>
<protein>
    <submittedName>
        <fullName evidence="1">Uncharacterized protein</fullName>
    </submittedName>
</protein>
<dbReference type="OrthoDB" id="9896528at2"/>
<dbReference type="AlphaFoldDB" id="A0A2U8WHF3"/>
<sequence>MLVFQHVAEVLGFQTPLSLHRGIAAAQIVVAHRPGLAAVPHFSSQFACICEQDAVTDLQPSCASTPWLPSSPRTSTESRIFFMNFPRRPVRGSSSRFEHDAMLEAGVRGHKPLKCIEVIR</sequence>
<evidence type="ECO:0000313" key="2">
    <source>
        <dbReference type="Proteomes" id="UP000245444"/>
    </source>
</evidence>
<accession>A0A2U8WHF3</accession>
<organism evidence="1 2">
    <name type="scientific">Methylobacterium terrae</name>
    <dbReference type="NCBI Taxonomy" id="2202827"/>
    <lineage>
        <taxon>Bacteria</taxon>
        <taxon>Pseudomonadati</taxon>
        <taxon>Pseudomonadota</taxon>
        <taxon>Alphaproteobacteria</taxon>
        <taxon>Hyphomicrobiales</taxon>
        <taxon>Methylobacteriaceae</taxon>
        <taxon>Methylobacterium</taxon>
    </lineage>
</organism>
<dbReference type="KEGG" id="mtea:DK419_03995"/>
<evidence type="ECO:0000313" key="1">
    <source>
        <dbReference type="EMBL" id="AWN45587.1"/>
    </source>
</evidence>
<name>A0A2U8WHF3_9HYPH</name>
<dbReference type="Proteomes" id="UP000245444">
    <property type="component" value="Chromosome"/>
</dbReference>